<reference evidence="2 3" key="1">
    <citation type="submission" date="2019-02" db="EMBL/GenBank/DDBJ databases">
        <title>Genome sequencing of the rare red list fungi Phellinidium pouzarii.</title>
        <authorList>
            <person name="Buettner E."/>
            <person name="Kellner H."/>
        </authorList>
    </citation>
    <scope>NUCLEOTIDE SEQUENCE [LARGE SCALE GENOMIC DNA]</scope>
    <source>
        <strain evidence="2 3">DSM 108285</strain>
    </source>
</reference>
<dbReference type="InterPro" id="IPR005162">
    <property type="entry name" value="Retrotrans_gag_dom"/>
</dbReference>
<evidence type="ECO:0000313" key="2">
    <source>
        <dbReference type="EMBL" id="THG93935.1"/>
    </source>
</evidence>
<dbReference type="Pfam" id="PF03732">
    <property type="entry name" value="Retrotrans_gag"/>
    <property type="match status" value="1"/>
</dbReference>
<name>A0A4S4K7X8_9AGAM</name>
<dbReference type="Proteomes" id="UP000308199">
    <property type="component" value="Unassembled WGS sequence"/>
</dbReference>
<feature type="domain" description="Retrotransposon gag" evidence="1">
    <location>
        <begin position="3"/>
        <end position="63"/>
    </location>
</feature>
<sequence length="126" mass="14454">MATFNDFMMEFAQAFDDPNQVEKAMGEFQTFVQGKLTADEFFASFEILRTKAKLNQVVHDAIVIDWLKRALDAKVVMGVMRSSPVPTTYDDWKAKAIQVDQVEQQIGHIMKARNPQQVPLNHPWQP</sequence>
<comment type="caution">
    <text evidence="2">The sequence shown here is derived from an EMBL/GenBank/DDBJ whole genome shotgun (WGS) entry which is preliminary data.</text>
</comment>
<organism evidence="2 3">
    <name type="scientific">Phellinidium pouzarii</name>
    <dbReference type="NCBI Taxonomy" id="167371"/>
    <lineage>
        <taxon>Eukaryota</taxon>
        <taxon>Fungi</taxon>
        <taxon>Dikarya</taxon>
        <taxon>Basidiomycota</taxon>
        <taxon>Agaricomycotina</taxon>
        <taxon>Agaricomycetes</taxon>
        <taxon>Hymenochaetales</taxon>
        <taxon>Hymenochaetaceae</taxon>
        <taxon>Phellinidium</taxon>
    </lineage>
</organism>
<gene>
    <name evidence="2" type="ORF">EW145_g8253</name>
</gene>
<proteinExistence type="predicted"/>
<keyword evidence="3" id="KW-1185">Reference proteome</keyword>
<dbReference type="EMBL" id="SGPK01001192">
    <property type="protein sequence ID" value="THG93935.1"/>
    <property type="molecule type" value="Genomic_DNA"/>
</dbReference>
<dbReference type="AlphaFoldDB" id="A0A4S4K7X8"/>
<evidence type="ECO:0000313" key="3">
    <source>
        <dbReference type="Proteomes" id="UP000308199"/>
    </source>
</evidence>
<dbReference type="OrthoDB" id="2895259at2759"/>
<protein>
    <recommendedName>
        <fullName evidence="1">Retrotransposon gag domain-containing protein</fullName>
    </recommendedName>
</protein>
<evidence type="ECO:0000259" key="1">
    <source>
        <dbReference type="Pfam" id="PF03732"/>
    </source>
</evidence>
<accession>A0A4S4K7X8</accession>